<name>A0A533I3U7_PARDE</name>
<accession>A0A533I3U7</accession>
<sequence>MKLMQGDMMTVFDQVDHFIVCVGSGLRSDGSITMHDGVAGALTKLHPAIPMAVGEWIKANHGDAGIFWLRVAGKVGVFQNSILLRNGVNLGLISAATKLLKELAEANPDKTYALEAPNGKDPYWMIKDIMETLPENVQVWQPN</sequence>
<evidence type="ECO:0000313" key="2">
    <source>
        <dbReference type="Proteomes" id="UP000315344"/>
    </source>
</evidence>
<dbReference type="AlphaFoldDB" id="A0A533I3U7"/>
<protein>
    <submittedName>
        <fullName evidence="1">Uncharacterized protein</fullName>
    </submittedName>
</protein>
<comment type="caution">
    <text evidence="1">The sequence shown here is derived from an EMBL/GenBank/DDBJ whole genome shotgun (WGS) entry which is preliminary data.</text>
</comment>
<organism evidence="1 2">
    <name type="scientific">Paracoccus denitrificans</name>
    <dbReference type="NCBI Taxonomy" id="266"/>
    <lineage>
        <taxon>Bacteria</taxon>
        <taxon>Pseudomonadati</taxon>
        <taxon>Pseudomonadota</taxon>
        <taxon>Alphaproteobacteria</taxon>
        <taxon>Rhodobacterales</taxon>
        <taxon>Paracoccaceae</taxon>
        <taxon>Paracoccus</taxon>
    </lineage>
</organism>
<evidence type="ECO:0000313" key="1">
    <source>
        <dbReference type="EMBL" id="TKW65197.1"/>
    </source>
</evidence>
<dbReference type="EMBL" id="VAFL01000015">
    <property type="protein sequence ID" value="TKW65197.1"/>
    <property type="molecule type" value="Genomic_DNA"/>
</dbReference>
<dbReference type="Proteomes" id="UP000315344">
    <property type="component" value="Unassembled WGS sequence"/>
</dbReference>
<proteinExistence type="predicted"/>
<gene>
    <name evidence="1" type="ORF">DI616_15835</name>
</gene>
<reference evidence="1 2" key="1">
    <citation type="journal article" date="2017" name="Nat. Commun.">
        <title>In situ click chemistry generation of cyclooxygenase-2 inhibitors.</title>
        <authorList>
            <person name="Bhardwaj A."/>
            <person name="Kaur J."/>
            <person name="Wuest M."/>
            <person name="Wuest F."/>
        </authorList>
    </citation>
    <scope>NUCLEOTIDE SEQUENCE [LARGE SCALE GENOMIC DNA]</scope>
    <source>
        <strain evidence="1">S2_012_000_R3_94</strain>
    </source>
</reference>